<evidence type="ECO:0000256" key="1">
    <source>
        <dbReference type="SAM" id="MobiDB-lite"/>
    </source>
</evidence>
<dbReference type="AlphaFoldDB" id="A0A5J4TV97"/>
<accession>A0A5J4TV97</accession>
<feature type="compositionally biased region" description="Acidic residues" evidence="1">
    <location>
        <begin position="10"/>
        <end position="24"/>
    </location>
</feature>
<feature type="non-terminal residue" evidence="2">
    <location>
        <position position="1"/>
    </location>
</feature>
<proteinExistence type="predicted"/>
<reference evidence="2 3" key="1">
    <citation type="submission" date="2019-03" db="EMBL/GenBank/DDBJ databases">
        <title>Single cell metagenomics reveals metabolic interactions within the superorganism composed of flagellate Streblomastix strix and complex community of Bacteroidetes bacteria on its surface.</title>
        <authorList>
            <person name="Treitli S.C."/>
            <person name="Kolisko M."/>
            <person name="Husnik F."/>
            <person name="Keeling P."/>
            <person name="Hampl V."/>
        </authorList>
    </citation>
    <scope>NUCLEOTIDE SEQUENCE [LARGE SCALE GENOMIC DNA]</scope>
    <source>
        <strain evidence="2">ST1C</strain>
    </source>
</reference>
<dbReference type="EMBL" id="SNRW01024534">
    <property type="protein sequence ID" value="KAA6362197.1"/>
    <property type="molecule type" value="Genomic_DNA"/>
</dbReference>
<feature type="compositionally biased region" description="Low complexity" evidence="1">
    <location>
        <begin position="239"/>
        <end position="256"/>
    </location>
</feature>
<feature type="compositionally biased region" description="Basic and acidic residues" evidence="1">
    <location>
        <begin position="67"/>
        <end position="108"/>
    </location>
</feature>
<evidence type="ECO:0000313" key="2">
    <source>
        <dbReference type="EMBL" id="KAA6362197.1"/>
    </source>
</evidence>
<feature type="region of interest" description="Disordered" evidence="1">
    <location>
        <begin position="1"/>
        <end position="111"/>
    </location>
</feature>
<protein>
    <submittedName>
        <fullName evidence="2">Uncharacterized protein</fullName>
    </submittedName>
</protein>
<dbReference type="Proteomes" id="UP000324800">
    <property type="component" value="Unassembled WGS sequence"/>
</dbReference>
<name>A0A5J4TV97_9EUKA</name>
<sequence length="314" mass="36703">KRVNYKKEEEQQDDEEEDDDDETSYSEREGKSRKKDKEKEKKKQKDREKEKYKEKEKQKEKQRKKEKMKEKEKIKDKERKKEKQKDKNKEKEKEKMKEELKEEKKEEQIDVSNKQQVDIINKQQQTQQQQLEVVKKDEKVEIIPKDMKMRLNSFSAPKIRTEIQVADFRGIISRTGAVMPSKRPGGIAIVDLNEEIPSEMSYDEMINIKGVLFTVPDFALYMNGQQIWKRNINAIAQQTQQQTQQSSSSSQSSTSQILPQSVNLTQPLPVWAHLCLQIDMESEERIAKFFIGPDLGELVGVGISGVPNEIKAVV</sequence>
<evidence type="ECO:0000313" key="3">
    <source>
        <dbReference type="Proteomes" id="UP000324800"/>
    </source>
</evidence>
<comment type="caution">
    <text evidence="2">The sequence shown here is derived from an EMBL/GenBank/DDBJ whole genome shotgun (WGS) entry which is preliminary data.</text>
</comment>
<feature type="compositionally biased region" description="Basic and acidic residues" evidence="1">
    <location>
        <begin position="25"/>
        <end position="59"/>
    </location>
</feature>
<organism evidence="2 3">
    <name type="scientific">Streblomastix strix</name>
    <dbReference type="NCBI Taxonomy" id="222440"/>
    <lineage>
        <taxon>Eukaryota</taxon>
        <taxon>Metamonada</taxon>
        <taxon>Preaxostyla</taxon>
        <taxon>Oxymonadida</taxon>
        <taxon>Streblomastigidae</taxon>
        <taxon>Streblomastix</taxon>
    </lineage>
</organism>
<feature type="region of interest" description="Disordered" evidence="1">
    <location>
        <begin position="239"/>
        <end position="258"/>
    </location>
</feature>
<gene>
    <name evidence="2" type="ORF">EZS28_042276</name>
</gene>